<dbReference type="PROSITE" id="PS50005">
    <property type="entry name" value="TPR"/>
    <property type="match status" value="1"/>
</dbReference>
<comment type="caution">
    <text evidence="2">The sequence shown here is derived from an EMBL/GenBank/DDBJ whole genome shotgun (WGS) entry which is preliminary data.</text>
</comment>
<dbReference type="InterPro" id="IPR019734">
    <property type="entry name" value="TPR_rpt"/>
</dbReference>
<dbReference type="Proteomes" id="UP000214646">
    <property type="component" value="Unassembled WGS sequence"/>
</dbReference>
<name>A0A225DRT0_9BACT</name>
<sequence length="138" mass="15480">MRSAKFIGLGAAVLLFGLSVANKYKARPDLTAAEWRAVADDFVRHGEYNEAIGAYTRAADLSTDPTAIAEHRQRALSLHVIVHPMSVDRDHPQHEVRKQLHSAAIKAWNDIREQMEDRGFSRCVDIRNDLMSLCQAAQ</sequence>
<evidence type="ECO:0000313" key="2">
    <source>
        <dbReference type="EMBL" id="OWK43803.1"/>
    </source>
</evidence>
<accession>A0A225DRT0</accession>
<proteinExistence type="predicted"/>
<gene>
    <name evidence="2" type="ORF">FRUB_03402</name>
</gene>
<keyword evidence="1" id="KW-0802">TPR repeat</keyword>
<feature type="repeat" description="TPR" evidence="1">
    <location>
        <begin position="32"/>
        <end position="65"/>
    </location>
</feature>
<keyword evidence="3" id="KW-1185">Reference proteome</keyword>
<dbReference type="RefSeq" id="WP_088254608.1">
    <property type="nucleotide sequence ID" value="NZ_NIDE01000004.1"/>
</dbReference>
<dbReference type="AlphaFoldDB" id="A0A225DRT0"/>
<evidence type="ECO:0000256" key="1">
    <source>
        <dbReference type="PROSITE-ProRule" id="PRU00339"/>
    </source>
</evidence>
<evidence type="ECO:0008006" key="4">
    <source>
        <dbReference type="Google" id="ProtNLM"/>
    </source>
</evidence>
<reference evidence="3" key="1">
    <citation type="submission" date="2017-06" db="EMBL/GenBank/DDBJ databases">
        <title>Genome analysis of Fimbriiglobus ruber SP5, the first member of the order Planctomycetales with confirmed chitinolytic capability.</title>
        <authorList>
            <person name="Ravin N.V."/>
            <person name="Rakitin A.L."/>
            <person name="Ivanova A.A."/>
            <person name="Beletsky A.V."/>
            <person name="Kulichevskaya I.S."/>
            <person name="Mardanov A.V."/>
            <person name="Dedysh S.N."/>
        </authorList>
    </citation>
    <scope>NUCLEOTIDE SEQUENCE [LARGE SCALE GENOMIC DNA]</scope>
    <source>
        <strain evidence="3">SP5</strain>
    </source>
</reference>
<evidence type="ECO:0000313" key="3">
    <source>
        <dbReference type="Proteomes" id="UP000214646"/>
    </source>
</evidence>
<dbReference type="EMBL" id="NIDE01000004">
    <property type="protein sequence ID" value="OWK43803.1"/>
    <property type="molecule type" value="Genomic_DNA"/>
</dbReference>
<protein>
    <recommendedName>
        <fullName evidence="4">Tetratricopeptide repeat protein</fullName>
    </recommendedName>
</protein>
<organism evidence="2 3">
    <name type="scientific">Fimbriiglobus ruber</name>
    <dbReference type="NCBI Taxonomy" id="1908690"/>
    <lineage>
        <taxon>Bacteria</taxon>
        <taxon>Pseudomonadati</taxon>
        <taxon>Planctomycetota</taxon>
        <taxon>Planctomycetia</taxon>
        <taxon>Gemmatales</taxon>
        <taxon>Gemmataceae</taxon>
        <taxon>Fimbriiglobus</taxon>
    </lineage>
</organism>